<dbReference type="InterPro" id="IPR035979">
    <property type="entry name" value="RBD_domain_sf"/>
</dbReference>
<evidence type="ECO:0000313" key="5">
    <source>
        <dbReference type="EMBL" id="CEL94053.1"/>
    </source>
</evidence>
<feature type="domain" description="RRM" evidence="4">
    <location>
        <begin position="54"/>
        <end position="135"/>
    </location>
</feature>
<evidence type="ECO:0000256" key="2">
    <source>
        <dbReference type="ARBA" id="ARBA00022884"/>
    </source>
</evidence>
<dbReference type="EMBL" id="CDMY01000204">
    <property type="protein sequence ID" value="CEL94053.1"/>
    <property type="molecule type" value="Genomic_DNA"/>
</dbReference>
<dbReference type="InterPro" id="IPR000504">
    <property type="entry name" value="RRM_dom"/>
</dbReference>
<evidence type="ECO:0000313" key="6">
    <source>
        <dbReference type="Proteomes" id="UP000041254"/>
    </source>
</evidence>
<protein>
    <recommendedName>
        <fullName evidence="4">RRM domain-containing protein</fullName>
    </recommendedName>
</protein>
<keyword evidence="2 3" id="KW-0694">RNA-binding</keyword>
<dbReference type="PANTHER" id="PTHR13976">
    <property type="entry name" value="HETEROGENEOUS NUCLEAR RIBONUCLEOPROTEIN-RELATED"/>
    <property type="match status" value="1"/>
</dbReference>
<dbReference type="PROSITE" id="PS50102">
    <property type="entry name" value="RRM"/>
    <property type="match status" value="1"/>
</dbReference>
<dbReference type="AlphaFoldDB" id="A0A0G4EF82"/>
<evidence type="ECO:0000256" key="3">
    <source>
        <dbReference type="PROSITE-ProRule" id="PRU00176"/>
    </source>
</evidence>
<dbReference type="InterPro" id="IPR012677">
    <property type="entry name" value="Nucleotide-bd_a/b_plait_sf"/>
</dbReference>
<keyword evidence="1" id="KW-0677">Repeat</keyword>
<proteinExistence type="predicted"/>
<dbReference type="VEuPathDB" id="CryptoDB:Vbra_4896"/>
<organism evidence="5 6">
    <name type="scientific">Vitrella brassicaformis (strain CCMP3155)</name>
    <dbReference type="NCBI Taxonomy" id="1169540"/>
    <lineage>
        <taxon>Eukaryota</taxon>
        <taxon>Sar</taxon>
        <taxon>Alveolata</taxon>
        <taxon>Colpodellida</taxon>
        <taxon>Vitrellaceae</taxon>
        <taxon>Vitrella</taxon>
    </lineage>
</organism>
<evidence type="ECO:0000259" key="4">
    <source>
        <dbReference type="PROSITE" id="PS50102"/>
    </source>
</evidence>
<name>A0A0G4EF82_VITBC</name>
<reference evidence="5 6" key="1">
    <citation type="submission" date="2014-11" db="EMBL/GenBank/DDBJ databases">
        <authorList>
            <person name="Zhu J."/>
            <person name="Qi W."/>
            <person name="Song R."/>
        </authorList>
    </citation>
    <scope>NUCLEOTIDE SEQUENCE [LARGE SCALE GENOMIC DNA]</scope>
</reference>
<evidence type="ECO:0000256" key="1">
    <source>
        <dbReference type="ARBA" id="ARBA00022737"/>
    </source>
</evidence>
<gene>
    <name evidence="5" type="ORF">Vbra_4896</name>
</gene>
<dbReference type="SMART" id="SM00360">
    <property type="entry name" value="RRM"/>
    <property type="match status" value="1"/>
</dbReference>
<dbReference type="InParanoid" id="A0A0G4EF82"/>
<dbReference type="InterPro" id="IPR050666">
    <property type="entry name" value="ESRP"/>
</dbReference>
<dbReference type="PhylomeDB" id="A0A0G4EF82"/>
<dbReference type="OrthoDB" id="431068at2759"/>
<dbReference type="Pfam" id="PF00076">
    <property type="entry name" value="RRM_1"/>
    <property type="match status" value="1"/>
</dbReference>
<dbReference type="Gene3D" id="3.30.70.330">
    <property type="match status" value="1"/>
</dbReference>
<dbReference type="Proteomes" id="UP000041254">
    <property type="component" value="Unassembled WGS sequence"/>
</dbReference>
<dbReference type="GO" id="GO:0003723">
    <property type="term" value="F:RNA binding"/>
    <property type="evidence" value="ECO:0007669"/>
    <property type="project" value="UniProtKB-UniRule"/>
</dbReference>
<sequence length="136" mass="16465">MLPDSPSTALHKKRIREKNRWRTDDLDVEVRERQEKVFSQYGRTKDWKADRRPPRVRLRGLPSSATITDLEYFFEGYDVARSFPFCFEFVKDKAGKPTGHAFVYFNREDEARRARDQLHRRYLGDRYIEVYVDYQH</sequence>
<dbReference type="SUPFAM" id="SSF54928">
    <property type="entry name" value="RNA-binding domain, RBD"/>
    <property type="match status" value="1"/>
</dbReference>
<dbReference type="STRING" id="1169540.A0A0G4EF82"/>
<dbReference type="CDD" id="cd12254">
    <property type="entry name" value="RRM_hnRNPH_ESRPs_RBM12_like"/>
    <property type="match status" value="1"/>
</dbReference>
<accession>A0A0G4EF82</accession>
<keyword evidence="6" id="KW-1185">Reference proteome</keyword>